<reference evidence="2 3" key="1">
    <citation type="submission" date="2018-02" db="EMBL/GenBank/DDBJ databases">
        <title>Comparative analysis of genomes of three Brevibacillus laterosporus strains producers of potent antimicrobials isolated from silage.</title>
        <authorList>
            <person name="Kojic M."/>
            <person name="Miljkovic M."/>
            <person name="Studholme D."/>
            <person name="Filipic B."/>
        </authorList>
    </citation>
    <scope>NUCLEOTIDE SEQUENCE [LARGE SCALE GENOMIC DNA]</scope>
    <source>
        <strain evidence="2 3">BGSP11</strain>
    </source>
</reference>
<feature type="coiled-coil region" evidence="1">
    <location>
        <begin position="6"/>
        <end position="69"/>
    </location>
</feature>
<protein>
    <submittedName>
        <fullName evidence="2">Uncharacterized protein</fullName>
    </submittedName>
</protein>
<gene>
    <name evidence="2" type="ORF">C4A77_04510</name>
</gene>
<accession>A0AAP8QGK3</accession>
<comment type="caution">
    <text evidence="2">The sequence shown here is derived from an EMBL/GenBank/DDBJ whole genome shotgun (WGS) entry which is preliminary data.</text>
</comment>
<name>A0AAP8QGK3_BRELA</name>
<keyword evidence="1" id="KW-0175">Coiled coil</keyword>
<evidence type="ECO:0000313" key="2">
    <source>
        <dbReference type="EMBL" id="PPB10892.1"/>
    </source>
</evidence>
<proteinExistence type="predicted"/>
<evidence type="ECO:0000256" key="1">
    <source>
        <dbReference type="SAM" id="Coils"/>
    </source>
</evidence>
<sequence>MNMNIVKRIRSRIEQLQETEEALTVAGPAGAQVLVQKQAEIQEYYYADVSDLLEELERAVERVSKAEIAARKLRGHLKAIALIPSTSAASYKRMALQALKDEEADSI</sequence>
<evidence type="ECO:0000313" key="3">
    <source>
        <dbReference type="Proteomes" id="UP000239759"/>
    </source>
</evidence>
<dbReference type="RefSeq" id="WP_104030909.1">
    <property type="nucleotide sequence ID" value="NZ_PRKQ01000003.1"/>
</dbReference>
<organism evidence="2 3">
    <name type="scientific">Brevibacillus laterosporus</name>
    <name type="common">Bacillus laterosporus</name>
    <dbReference type="NCBI Taxonomy" id="1465"/>
    <lineage>
        <taxon>Bacteria</taxon>
        <taxon>Bacillati</taxon>
        <taxon>Bacillota</taxon>
        <taxon>Bacilli</taxon>
        <taxon>Bacillales</taxon>
        <taxon>Paenibacillaceae</taxon>
        <taxon>Brevibacillus</taxon>
    </lineage>
</organism>
<dbReference type="Proteomes" id="UP000239759">
    <property type="component" value="Unassembled WGS sequence"/>
</dbReference>
<dbReference type="AlphaFoldDB" id="A0AAP8QGK3"/>
<dbReference type="EMBL" id="PRKQ01000003">
    <property type="protein sequence ID" value="PPB10892.1"/>
    <property type="molecule type" value="Genomic_DNA"/>
</dbReference>